<comment type="caution">
    <text evidence="3">The sequence shown here is derived from an EMBL/GenBank/DDBJ whole genome shotgun (WGS) entry which is preliminary data.</text>
</comment>
<sequence>MGVSPLLPARARWVLGGVATVVVLVLLLLSHEFGRAEPTNNYRPLLPPDALATGCFPLPDGAQLDLPHQIRRDGDHATPDGERRELRGQYDLVDRDEALARIVGAFTAVGFTEGPREDDGDGVAVVLTKGDQSVRALVTELPDTSADTLVRGEFVLDLPVVAAAEDDPVCSDPKSTKRWPEKGEATR</sequence>
<evidence type="ECO:0000256" key="2">
    <source>
        <dbReference type="SAM" id="Phobius"/>
    </source>
</evidence>
<organism evidence="3 4">
    <name type="scientific">Nocardioides simplex</name>
    <name type="common">Arthrobacter simplex</name>
    <dbReference type="NCBI Taxonomy" id="2045"/>
    <lineage>
        <taxon>Bacteria</taxon>
        <taxon>Bacillati</taxon>
        <taxon>Actinomycetota</taxon>
        <taxon>Actinomycetes</taxon>
        <taxon>Propionibacteriales</taxon>
        <taxon>Nocardioidaceae</taxon>
        <taxon>Pimelobacter</taxon>
    </lineage>
</organism>
<dbReference type="RefSeq" id="WP_151581931.1">
    <property type="nucleotide sequence ID" value="NZ_WBVM01000003.1"/>
</dbReference>
<feature type="region of interest" description="Disordered" evidence="1">
    <location>
        <begin position="165"/>
        <end position="187"/>
    </location>
</feature>
<evidence type="ECO:0000256" key="1">
    <source>
        <dbReference type="SAM" id="MobiDB-lite"/>
    </source>
</evidence>
<evidence type="ECO:0000313" key="4">
    <source>
        <dbReference type="Proteomes" id="UP000449906"/>
    </source>
</evidence>
<accession>A0A7J5DSW8</accession>
<gene>
    <name evidence="3" type="ORF">F9L07_22225</name>
</gene>
<reference evidence="3 4" key="1">
    <citation type="submission" date="2019-09" db="EMBL/GenBank/DDBJ databases">
        <title>Pimelobacter sp. isolated from Paulinella.</title>
        <authorList>
            <person name="Jeong S.E."/>
        </authorList>
    </citation>
    <scope>NUCLEOTIDE SEQUENCE [LARGE SCALE GENOMIC DNA]</scope>
    <source>
        <strain evidence="3 4">Pch-N</strain>
    </source>
</reference>
<dbReference type="AlphaFoldDB" id="A0A7J5DSW8"/>
<dbReference type="EMBL" id="WBVM01000003">
    <property type="protein sequence ID" value="KAB2808244.1"/>
    <property type="molecule type" value="Genomic_DNA"/>
</dbReference>
<dbReference type="Proteomes" id="UP000449906">
    <property type="component" value="Unassembled WGS sequence"/>
</dbReference>
<keyword evidence="2" id="KW-1133">Transmembrane helix</keyword>
<feature type="transmembrane region" description="Helical" evidence="2">
    <location>
        <begin position="12"/>
        <end position="29"/>
    </location>
</feature>
<protein>
    <submittedName>
        <fullName evidence="3">Uncharacterized protein</fullName>
    </submittedName>
</protein>
<name>A0A7J5DSW8_NOCSI</name>
<proteinExistence type="predicted"/>
<feature type="compositionally biased region" description="Basic and acidic residues" evidence="1">
    <location>
        <begin position="174"/>
        <end position="187"/>
    </location>
</feature>
<keyword evidence="2" id="KW-0812">Transmembrane</keyword>
<evidence type="ECO:0000313" key="3">
    <source>
        <dbReference type="EMBL" id="KAB2808244.1"/>
    </source>
</evidence>
<keyword evidence="2" id="KW-0472">Membrane</keyword>